<evidence type="ECO:0000256" key="1">
    <source>
        <dbReference type="SAM" id="MobiDB-lite"/>
    </source>
</evidence>
<dbReference type="EMBL" id="JXTC01000026">
    <property type="protein sequence ID" value="PON98233.1"/>
    <property type="molecule type" value="Genomic_DNA"/>
</dbReference>
<accession>A0A2P5FKE0</accession>
<dbReference type="Proteomes" id="UP000237000">
    <property type="component" value="Unassembled WGS sequence"/>
</dbReference>
<comment type="caution">
    <text evidence="2">The sequence shown here is derived from an EMBL/GenBank/DDBJ whole genome shotgun (WGS) entry which is preliminary data.</text>
</comment>
<sequence>ESLEMGHEAEKPGTGREEHVRGNPKLVGHVDHGGAEHVEHEPGKPRRVGLTRPGLDEVLGYVSDMWFEIFEEFREEVGGLEVGRVNLILRRFDELDAVGDGGGKRLHVFADFGVKAWKLNNKD</sequence>
<protein>
    <submittedName>
        <fullName evidence="2">Uncharacterized protein</fullName>
    </submittedName>
</protein>
<feature type="compositionally biased region" description="Basic and acidic residues" evidence="1">
    <location>
        <begin position="1"/>
        <end position="21"/>
    </location>
</feature>
<gene>
    <name evidence="2" type="ORF">TorRG33x02_060630</name>
</gene>
<evidence type="ECO:0000313" key="3">
    <source>
        <dbReference type="Proteomes" id="UP000237000"/>
    </source>
</evidence>
<feature type="compositionally biased region" description="Basic and acidic residues" evidence="1">
    <location>
        <begin position="28"/>
        <end position="44"/>
    </location>
</feature>
<reference evidence="3" key="1">
    <citation type="submission" date="2016-06" db="EMBL/GenBank/DDBJ databases">
        <title>Parallel loss of symbiosis genes in relatives of nitrogen-fixing non-legume Parasponia.</title>
        <authorList>
            <person name="Van Velzen R."/>
            <person name="Holmer R."/>
            <person name="Bu F."/>
            <person name="Rutten L."/>
            <person name="Van Zeijl A."/>
            <person name="Liu W."/>
            <person name="Santuari L."/>
            <person name="Cao Q."/>
            <person name="Sharma T."/>
            <person name="Shen D."/>
            <person name="Roswanjaya Y."/>
            <person name="Wardhani T."/>
            <person name="Kalhor M.S."/>
            <person name="Jansen J."/>
            <person name="Van den Hoogen J."/>
            <person name="Gungor B."/>
            <person name="Hartog M."/>
            <person name="Hontelez J."/>
            <person name="Verver J."/>
            <person name="Yang W.-C."/>
            <person name="Schijlen E."/>
            <person name="Repin R."/>
            <person name="Schilthuizen M."/>
            <person name="Schranz E."/>
            <person name="Heidstra R."/>
            <person name="Miyata K."/>
            <person name="Fedorova E."/>
            <person name="Kohlen W."/>
            <person name="Bisseling T."/>
            <person name="Smit S."/>
            <person name="Geurts R."/>
        </authorList>
    </citation>
    <scope>NUCLEOTIDE SEQUENCE [LARGE SCALE GENOMIC DNA]</scope>
    <source>
        <strain evidence="3">cv. RG33-2</strain>
    </source>
</reference>
<dbReference type="InParanoid" id="A0A2P5FKE0"/>
<name>A0A2P5FKE0_TREOI</name>
<dbReference type="OrthoDB" id="10274345at2759"/>
<proteinExistence type="predicted"/>
<evidence type="ECO:0000313" key="2">
    <source>
        <dbReference type="EMBL" id="PON98233.1"/>
    </source>
</evidence>
<dbReference type="AlphaFoldDB" id="A0A2P5FKE0"/>
<organism evidence="2 3">
    <name type="scientific">Trema orientale</name>
    <name type="common">Charcoal tree</name>
    <name type="synonym">Celtis orientalis</name>
    <dbReference type="NCBI Taxonomy" id="63057"/>
    <lineage>
        <taxon>Eukaryota</taxon>
        <taxon>Viridiplantae</taxon>
        <taxon>Streptophyta</taxon>
        <taxon>Embryophyta</taxon>
        <taxon>Tracheophyta</taxon>
        <taxon>Spermatophyta</taxon>
        <taxon>Magnoliopsida</taxon>
        <taxon>eudicotyledons</taxon>
        <taxon>Gunneridae</taxon>
        <taxon>Pentapetalae</taxon>
        <taxon>rosids</taxon>
        <taxon>fabids</taxon>
        <taxon>Rosales</taxon>
        <taxon>Cannabaceae</taxon>
        <taxon>Trema</taxon>
    </lineage>
</organism>
<keyword evidence="3" id="KW-1185">Reference proteome</keyword>
<feature type="region of interest" description="Disordered" evidence="1">
    <location>
        <begin position="1"/>
        <end position="50"/>
    </location>
</feature>
<feature type="non-terminal residue" evidence="2">
    <location>
        <position position="1"/>
    </location>
</feature>